<evidence type="ECO:0000256" key="5">
    <source>
        <dbReference type="ARBA" id="ARBA00022777"/>
    </source>
</evidence>
<evidence type="ECO:0000256" key="7">
    <source>
        <dbReference type="SAM" id="Phobius"/>
    </source>
</evidence>
<evidence type="ECO:0000256" key="6">
    <source>
        <dbReference type="ARBA" id="ARBA00023012"/>
    </source>
</evidence>
<feature type="domain" description="Histidine kinase" evidence="8">
    <location>
        <begin position="205"/>
        <end position="425"/>
    </location>
</feature>
<keyword evidence="7" id="KW-0812">Transmembrane</keyword>
<dbReference type="eggNOG" id="COG4191">
    <property type="taxonomic scope" value="Bacteria"/>
</dbReference>
<dbReference type="RefSeq" id="WP_052343090.1">
    <property type="nucleotide sequence ID" value="NZ_BAMD01000065.1"/>
</dbReference>
<dbReference type="EC" id="2.7.13.3" evidence="2"/>
<dbReference type="GO" id="GO:0000155">
    <property type="term" value="F:phosphorelay sensor kinase activity"/>
    <property type="evidence" value="ECO:0007669"/>
    <property type="project" value="InterPro"/>
</dbReference>
<evidence type="ECO:0000256" key="1">
    <source>
        <dbReference type="ARBA" id="ARBA00000085"/>
    </source>
</evidence>
<evidence type="ECO:0000256" key="2">
    <source>
        <dbReference type="ARBA" id="ARBA00012438"/>
    </source>
</evidence>
<dbReference type="PANTHER" id="PTHR43711:SF31">
    <property type="entry name" value="HISTIDINE KINASE"/>
    <property type="match status" value="1"/>
</dbReference>
<dbReference type="SUPFAM" id="SSF47384">
    <property type="entry name" value="Homodimeric domain of signal transducing histidine kinase"/>
    <property type="match status" value="1"/>
</dbReference>
<dbReference type="AlphaFoldDB" id="W7Y9M8"/>
<evidence type="ECO:0000256" key="3">
    <source>
        <dbReference type="ARBA" id="ARBA00022553"/>
    </source>
</evidence>
<dbReference type="InterPro" id="IPR005467">
    <property type="entry name" value="His_kinase_dom"/>
</dbReference>
<dbReference type="PRINTS" id="PR00344">
    <property type="entry name" value="BCTRLSENSOR"/>
</dbReference>
<dbReference type="STRING" id="869213.GCA_000517085_01681"/>
<dbReference type="PROSITE" id="PS50109">
    <property type="entry name" value="HIS_KIN"/>
    <property type="match status" value="1"/>
</dbReference>
<dbReference type="PANTHER" id="PTHR43711">
    <property type="entry name" value="TWO-COMPONENT HISTIDINE KINASE"/>
    <property type="match status" value="1"/>
</dbReference>
<reference evidence="9 10" key="1">
    <citation type="journal article" date="2014" name="Genome Announc.">
        <title>Draft Genome Sequence of Cytophaga fermentans JCM 21142T, a Facultative Anaerobe Isolated from Marine Mud.</title>
        <authorList>
            <person name="Starns D."/>
            <person name="Oshima K."/>
            <person name="Suda W."/>
            <person name="Iino T."/>
            <person name="Yuki M."/>
            <person name="Inoue J."/>
            <person name="Kitamura K."/>
            <person name="Iida T."/>
            <person name="Darby A."/>
            <person name="Hattori M."/>
            <person name="Ohkuma M."/>
        </authorList>
    </citation>
    <scope>NUCLEOTIDE SEQUENCE [LARGE SCALE GENOMIC DNA]</scope>
    <source>
        <strain evidence="9 10">JCM 21142</strain>
    </source>
</reference>
<comment type="catalytic activity">
    <reaction evidence="1">
        <text>ATP + protein L-histidine = ADP + protein N-phospho-L-histidine.</text>
        <dbReference type="EC" id="2.7.13.3"/>
    </reaction>
</comment>
<keyword evidence="7" id="KW-1133">Transmembrane helix</keyword>
<dbReference type="InterPro" id="IPR036890">
    <property type="entry name" value="HATPase_C_sf"/>
</dbReference>
<feature type="transmembrane region" description="Helical" evidence="7">
    <location>
        <begin position="52"/>
        <end position="70"/>
    </location>
</feature>
<protein>
    <recommendedName>
        <fullName evidence="2">histidine kinase</fullName>
        <ecNumber evidence="2">2.7.13.3</ecNumber>
    </recommendedName>
</protein>
<proteinExistence type="predicted"/>
<sequence>MSKLQSLAIELFGDTDSISSEKYFVSITCFVSAIFLVILCVFHLLMGFSMQPVILAGGSSIVMSGMYYLVHFKNTVFIPKLVLTVFGLVMLDLTWYAKFLSNGPVLFYILMFGALVLWVWEGKALVVILVGYFINLLLLYYIDYHATADILNYSDHHTRSTDIFLNLFFYALLLIFLLYVVKVEFYKQRQRAIRSDQLKSAFLANMSHEIRTPMNGILGFLEILKEQQLSSDLRREYIELIENSGRRMLNIINDIIDISKIEAGLMKIQLGETDINANLNFIYTFFKPEAELKGLEMKLVNHIPESKNTMHTDKEKLYAVLANLVKNAIKYTNTGYVHITSEYVQESDCFRFLVADSGIGIPKEKQREIFKHFVQADITNIMAHQGAGIGLAITKAYVGLLGGKIEVESEVDKGSVFSFTIPYHYDPPAFIVHDQAALYVKNRNVSTL</sequence>
<feature type="transmembrane region" description="Helical" evidence="7">
    <location>
        <begin position="163"/>
        <end position="181"/>
    </location>
</feature>
<keyword evidence="6" id="KW-0902">Two-component regulatory system</keyword>
<name>W7Y9M8_9BACT</name>
<dbReference type="SUPFAM" id="SSF55874">
    <property type="entry name" value="ATPase domain of HSP90 chaperone/DNA topoisomerase II/histidine kinase"/>
    <property type="match status" value="1"/>
</dbReference>
<dbReference type="SMART" id="SM00388">
    <property type="entry name" value="HisKA"/>
    <property type="match status" value="1"/>
</dbReference>
<dbReference type="EMBL" id="BAMD01000065">
    <property type="protein sequence ID" value="GAF05042.1"/>
    <property type="molecule type" value="Genomic_DNA"/>
</dbReference>
<evidence type="ECO:0000313" key="10">
    <source>
        <dbReference type="Proteomes" id="UP000019402"/>
    </source>
</evidence>
<accession>W7Y9M8</accession>
<dbReference type="SMART" id="SM00387">
    <property type="entry name" value="HATPase_c"/>
    <property type="match status" value="1"/>
</dbReference>
<comment type="caution">
    <text evidence="9">The sequence shown here is derived from an EMBL/GenBank/DDBJ whole genome shotgun (WGS) entry which is preliminary data.</text>
</comment>
<dbReference type="InterPro" id="IPR003661">
    <property type="entry name" value="HisK_dim/P_dom"/>
</dbReference>
<keyword evidence="10" id="KW-1185">Reference proteome</keyword>
<dbReference type="Proteomes" id="UP000019402">
    <property type="component" value="Unassembled WGS sequence"/>
</dbReference>
<organism evidence="9 10">
    <name type="scientific">Saccharicrinis fermentans DSM 9555 = JCM 21142</name>
    <dbReference type="NCBI Taxonomy" id="869213"/>
    <lineage>
        <taxon>Bacteria</taxon>
        <taxon>Pseudomonadati</taxon>
        <taxon>Bacteroidota</taxon>
        <taxon>Bacteroidia</taxon>
        <taxon>Marinilabiliales</taxon>
        <taxon>Marinilabiliaceae</taxon>
        <taxon>Saccharicrinis</taxon>
    </lineage>
</organism>
<dbReference type="InterPro" id="IPR004358">
    <property type="entry name" value="Sig_transdc_His_kin-like_C"/>
</dbReference>
<evidence type="ECO:0000256" key="4">
    <source>
        <dbReference type="ARBA" id="ARBA00022679"/>
    </source>
</evidence>
<evidence type="ECO:0000313" key="9">
    <source>
        <dbReference type="EMBL" id="GAF05042.1"/>
    </source>
</evidence>
<evidence type="ECO:0000259" key="8">
    <source>
        <dbReference type="PROSITE" id="PS50109"/>
    </source>
</evidence>
<dbReference type="Pfam" id="PF02518">
    <property type="entry name" value="HATPase_c"/>
    <property type="match status" value="1"/>
</dbReference>
<keyword evidence="5 9" id="KW-0418">Kinase</keyword>
<dbReference type="InterPro" id="IPR050736">
    <property type="entry name" value="Sensor_HK_Regulatory"/>
</dbReference>
<dbReference type="Gene3D" id="1.10.287.130">
    <property type="match status" value="1"/>
</dbReference>
<keyword evidence="3" id="KW-0597">Phosphoprotein</keyword>
<dbReference type="Pfam" id="PF00512">
    <property type="entry name" value="HisKA"/>
    <property type="match status" value="1"/>
</dbReference>
<keyword evidence="7" id="KW-0472">Membrane</keyword>
<feature type="transmembrane region" description="Helical" evidence="7">
    <location>
        <begin position="103"/>
        <end position="120"/>
    </location>
</feature>
<feature type="transmembrane region" description="Helical" evidence="7">
    <location>
        <begin position="23"/>
        <end position="46"/>
    </location>
</feature>
<gene>
    <name evidence="9" type="ORF">JCM21142_93765</name>
</gene>
<feature type="transmembrane region" description="Helical" evidence="7">
    <location>
        <begin position="125"/>
        <end position="143"/>
    </location>
</feature>
<feature type="transmembrane region" description="Helical" evidence="7">
    <location>
        <begin position="77"/>
        <end position="97"/>
    </location>
</feature>
<keyword evidence="4" id="KW-0808">Transferase</keyword>
<dbReference type="InterPro" id="IPR036097">
    <property type="entry name" value="HisK_dim/P_sf"/>
</dbReference>
<dbReference type="Gene3D" id="3.30.565.10">
    <property type="entry name" value="Histidine kinase-like ATPase, C-terminal domain"/>
    <property type="match status" value="1"/>
</dbReference>
<dbReference type="OrthoDB" id="9796457at2"/>
<dbReference type="FunFam" id="3.30.565.10:FF:000006">
    <property type="entry name" value="Sensor histidine kinase WalK"/>
    <property type="match status" value="1"/>
</dbReference>
<dbReference type="CDD" id="cd00082">
    <property type="entry name" value="HisKA"/>
    <property type="match status" value="1"/>
</dbReference>
<dbReference type="InterPro" id="IPR003594">
    <property type="entry name" value="HATPase_dom"/>
</dbReference>